<dbReference type="Gene3D" id="1.20.1070.10">
    <property type="entry name" value="Rhodopsin 7-helix transmembrane proteins"/>
    <property type="match status" value="1"/>
</dbReference>
<dbReference type="PANTHER" id="PTHR23112:SF37">
    <property type="entry name" value="G PROTEIN-COUPLED RECEPTOR GPR1"/>
    <property type="match status" value="1"/>
</dbReference>
<feature type="transmembrane region" description="Helical" evidence="6">
    <location>
        <begin position="268"/>
        <end position="291"/>
    </location>
</feature>
<dbReference type="GeneID" id="92028618"/>
<dbReference type="EMBL" id="JBBPEH010000006">
    <property type="protein sequence ID" value="KAK7537212.1"/>
    <property type="molecule type" value="Genomic_DNA"/>
</dbReference>
<evidence type="ECO:0000256" key="4">
    <source>
        <dbReference type="ARBA" id="ARBA00023136"/>
    </source>
</evidence>
<feature type="transmembrane region" description="Helical" evidence="6">
    <location>
        <begin position="238"/>
        <end position="256"/>
    </location>
</feature>
<evidence type="ECO:0000256" key="1">
    <source>
        <dbReference type="ARBA" id="ARBA00004141"/>
    </source>
</evidence>
<accession>A0ABR1LTT8</accession>
<dbReference type="RefSeq" id="XP_066655363.1">
    <property type="nucleotide sequence ID" value="XM_066795712.1"/>
</dbReference>
<feature type="compositionally biased region" description="Basic and acidic residues" evidence="5">
    <location>
        <begin position="421"/>
        <end position="435"/>
    </location>
</feature>
<keyword evidence="2 6" id="KW-0812">Transmembrane</keyword>
<dbReference type="SUPFAM" id="SSF81321">
    <property type="entry name" value="Family A G protein-coupled receptor-like"/>
    <property type="match status" value="1"/>
</dbReference>
<evidence type="ECO:0000256" key="2">
    <source>
        <dbReference type="ARBA" id="ARBA00022692"/>
    </source>
</evidence>
<dbReference type="InterPro" id="IPR022596">
    <property type="entry name" value="GPR1/2/3_C"/>
</dbReference>
<feature type="transmembrane region" description="Helical" evidence="6">
    <location>
        <begin position="143"/>
        <end position="166"/>
    </location>
</feature>
<feature type="transmembrane region" description="Helical" evidence="6">
    <location>
        <begin position="30"/>
        <end position="54"/>
    </location>
</feature>
<dbReference type="PANTHER" id="PTHR23112">
    <property type="entry name" value="G PROTEIN-COUPLED RECEPTOR 157-RELATED"/>
    <property type="match status" value="1"/>
</dbReference>
<evidence type="ECO:0000313" key="9">
    <source>
        <dbReference type="Proteomes" id="UP001360953"/>
    </source>
</evidence>
<gene>
    <name evidence="8" type="ORF">J3D65DRAFT_371457</name>
</gene>
<proteinExistence type="predicted"/>
<evidence type="ECO:0000256" key="3">
    <source>
        <dbReference type="ARBA" id="ARBA00022989"/>
    </source>
</evidence>
<name>A0ABR1LTT8_9PEZI</name>
<comment type="caution">
    <text evidence="8">The sequence shown here is derived from an EMBL/GenBank/DDBJ whole genome shotgun (WGS) entry which is preliminary data.</text>
</comment>
<feature type="domain" description="G protein-coupled receptor GPR1/2/3 C-terminal" evidence="7">
    <location>
        <begin position="230"/>
        <end position="294"/>
    </location>
</feature>
<comment type="subcellular location">
    <subcellularLocation>
        <location evidence="1">Membrane</location>
        <topology evidence="1">Multi-pass membrane protein</topology>
    </subcellularLocation>
</comment>
<evidence type="ECO:0000259" key="7">
    <source>
        <dbReference type="Pfam" id="PF11970"/>
    </source>
</evidence>
<protein>
    <submittedName>
        <fullName evidence="8">Integral membrane protein-like protein</fullName>
    </submittedName>
</protein>
<feature type="transmembrane region" description="Helical" evidence="6">
    <location>
        <begin position="66"/>
        <end position="90"/>
    </location>
</feature>
<organism evidence="8 9">
    <name type="scientific">Phyllosticta citribraziliensis</name>
    <dbReference type="NCBI Taxonomy" id="989973"/>
    <lineage>
        <taxon>Eukaryota</taxon>
        <taxon>Fungi</taxon>
        <taxon>Dikarya</taxon>
        <taxon>Ascomycota</taxon>
        <taxon>Pezizomycotina</taxon>
        <taxon>Dothideomycetes</taxon>
        <taxon>Dothideomycetes incertae sedis</taxon>
        <taxon>Botryosphaeriales</taxon>
        <taxon>Phyllostictaceae</taxon>
        <taxon>Phyllosticta</taxon>
    </lineage>
</organism>
<sequence length="462" mass="52050">MTGDSNLAGTLHDAATLSPLPKTLSHGLPVVGTFALLSLVSSSSLFLILFYQLFFKWRKSPRGVQLQLYYLILNLLFADIQQSLCFVVNLKWSALDKIDVESSMCWAQAWFGSVGDLASGVWSFSIGVHTFVSLALNYKISPLVFTCWAIVNWVLVYVASLIPIAMHPHHLYVRAGAWCWISREYEGLRLYSHYLYIMMAEFGSVVLYATLFVTLHYRIKRGHSLSHSARHLRRVTRLMVIYPAVYVVCTLPLVYARVASFMGHSVGYAYFCLGGTLITSNGWIDVLVYFLTRRVLLFGDAPENQIPTQPADQAIDTFHSTFPLAKNKNRLGTVTTIEATRPCLVFNHSSRVGLGGLQFSTMRRKESLELFFARGGKSQDSSFWAQLRHKGSKDSLSVKLETTVTVHSEPADSATRRAIRERRPSQETDVERGETLVEEETDVEREEVPVDGKKLDREDSKS</sequence>
<evidence type="ECO:0000256" key="5">
    <source>
        <dbReference type="SAM" id="MobiDB-lite"/>
    </source>
</evidence>
<feature type="transmembrane region" description="Helical" evidence="6">
    <location>
        <begin position="194"/>
        <end position="217"/>
    </location>
</feature>
<keyword evidence="9" id="KW-1185">Reference proteome</keyword>
<dbReference type="Pfam" id="PF11970">
    <property type="entry name" value="GPR_Gpa2_C"/>
    <property type="match status" value="1"/>
</dbReference>
<feature type="region of interest" description="Disordered" evidence="5">
    <location>
        <begin position="407"/>
        <end position="462"/>
    </location>
</feature>
<evidence type="ECO:0000313" key="8">
    <source>
        <dbReference type="EMBL" id="KAK7537212.1"/>
    </source>
</evidence>
<reference evidence="8 9" key="1">
    <citation type="submission" date="2024-04" db="EMBL/GenBank/DDBJ databases">
        <title>Phyllosticta paracitricarpa is synonymous to the EU quarantine fungus P. citricarpa based on phylogenomic analyses.</title>
        <authorList>
            <consortium name="Lawrence Berkeley National Laboratory"/>
            <person name="Van ingen-buijs V.A."/>
            <person name="Van westerhoven A.C."/>
            <person name="Haridas S."/>
            <person name="Skiadas P."/>
            <person name="Martin F."/>
            <person name="Groenewald J.Z."/>
            <person name="Crous P.W."/>
            <person name="Seidl M.F."/>
        </authorList>
    </citation>
    <scope>NUCLEOTIDE SEQUENCE [LARGE SCALE GENOMIC DNA]</scope>
    <source>
        <strain evidence="8 9">CPC 17464</strain>
    </source>
</reference>
<dbReference type="Proteomes" id="UP001360953">
    <property type="component" value="Unassembled WGS sequence"/>
</dbReference>
<evidence type="ECO:0000256" key="6">
    <source>
        <dbReference type="SAM" id="Phobius"/>
    </source>
</evidence>
<keyword evidence="3 6" id="KW-1133">Transmembrane helix</keyword>
<feature type="compositionally biased region" description="Basic and acidic residues" evidence="5">
    <location>
        <begin position="446"/>
        <end position="462"/>
    </location>
</feature>
<feature type="compositionally biased region" description="Acidic residues" evidence="5">
    <location>
        <begin position="436"/>
        <end position="445"/>
    </location>
</feature>
<feature type="transmembrane region" description="Helical" evidence="6">
    <location>
        <begin position="110"/>
        <end position="136"/>
    </location>
</feature>
<keyword evidence="4 6" id="KW-0472">Membrane</keyword>